<accession>A0A4S2KM00</accession>
<feature type="domain" description="DH" evidence="5">
    <location>
        <begin position="590"/>
        <end position="782"/>
    </location>
</feature>
<dbReference type="SUPFAM" id="SSF117281">
    <property type="entry name" value="Kelch motif"/>
    <property type="match status" value="1"/>
</dbReference>
<dbReference type="Gene3D" id="2.120.10.80">
    <property type="entry name" value="Kelch-type beta propeller"/>
    <property type="match status" value="2"/>
</dbReference>
<dbReference type="InterPro" id="IPR001849">
    <property type="entry name" value="PH_domain"/>
</dbReference>
<keyword evidence="1" id="KW-0880">Kelch repeat</keyword>
<feature type="compositionally biased region" description="Low complexity" evidence="3">
    <location>
        <begin position="986"/>
        <end position="1004"/>
    </location>
</feature>
<dbReference type="Pfam" id="PF00651">
    <property type="entry name" value="BTB"/>
    <property type="match status" value="1"/>
</dbReference>
<name>A0A4S2KM00_9HYME</name>
<evidence type="ECO:0000313" key="7">
    <source>
        <dbReference type="EMBL" id="TGZ50510.1"/>
    </source>
</evidence>
<dbReference type="SUPFAM" id="SSF54695">
    <property type="entry name" value="POZ domain"/>
    <property type="match status" value="2"/>
</dbReference>
<dbReference type="SUPFAM" id="SSF48065">
    <property type="entry name" value="DBL homology domain (DH-domain)"/>
    <property type="match status" value="1"/>
</dbReference>
<dbReference type="SMART" id="SM00233">
    <property type="entry name" value="PH"/>
    <property type="match status" value="1"/>
</dbReference>
<dbReference type="InterPro" id="IPR011333">
    <property type="entry name" value="SKP1/BTB/POZ_sf"/>
</dbReference>
<dbReference type="SMART" id="SM00612">
    <property type="entry name" value="Kelch"/>
    <property type="match status" value="4"/>
</dbReference>
<feature type="domain" description="PH" evidence="4">
    <location>
        <begin position="841"/>
        <end position="940"/>
    </location>
</feature>
<feature type="compositionally biased region" description="Low complexity" evidence="3">
    <location>
        <begin position="367"/>
        <end position="378"/>
    </location>
</feature>
<dbReference type="InterPro" id="IPR000219">
    <property type="entry name" value="DH_dom"/>
</dbReference>
<reference evidence="7 8" key="1">
    <citation type="journal article" date="2019" name="Philos. Trans. R. Soc. Lond., B, Biol. Sci.">
        <title>Ant behaviour and brain gene expression of defending hosts depend on the ecological success of the intruding social parasite.</title>
        <authorList>
            <person name="Kaur R."/>
            <person name="Stoldt M."/>
            <person name="Jongepier E."/>
            <person name="Feldmeyer B."/>
            <person name="Menzel F."/>
            <person name="Bornberg-Bauer E."/>
            <person name="Foitzik S."/>
        </authorList>
    </citation>
    <scope>NUCLEOTIDE SEQUENCE [LARGE SCALE GENOMIC DNA]</scope>
    <source>
        <tissue evidence="7">Whole body</tissue>
    </source>
</reference>
<dbReference type="CDD" id="cd00160">
    <property type="entry name" value="RhoGEF"/>
    <property type="match status" value="1"/>
</dbReference>
<feature type="compositionally biased region" description="Low complexity" evidence="3">
    <location>
        <begin position="1037"/>
        <end position="1051"/>
    </location>
</feature>
<dbReference type="InterPro" id="IPR051568">
    <property type="entry name" value="LZTR1/Attractin"/>
</dbReference>
<dbReference type="CDD" id="cd18506">
    <property type="entry name" value="BACK2_LZTR1"/>
    <property type="match status" value="1"/>
</dbReference>
<dbReference type="PROSITE" id="PS50010">
    <property type="entry name" value="DH_2"/>
    <property type="match status" value="1"/>
</dbReference>
<feature type="domain" description="BTB" evidence="6">
    <location>
        <begin position="1699"/>
        <end position="1766"/>
    </location>
</feature>
<dbReference type="FunFam" id="3.30.710.10:FF:000024">
    <property type="entry name" value="Leucine-zipper-like transcriptional regulator 1"/>
    <property type="match status" value="1"/>
</dbReference>
<dbReference type="PROSITE" id="PS50097">
    <property type="entry name" value="BTB"/>
    <property type="match status" value="2"/>
</dbReference>
<feature type="region of interest" description="Disordered" evidence="3">
    <location>
        <begin position="349"/>
        <end position="378"/>
    </location>
</feature>
<proteinExistence type="predicted"/>
<dbReference type="FunFam" id="2.120.10.80:FF:000090">
    <property type="entry name" value="Leucine-zipper transcriptional regulator 1"/>
    <property type="match status" value="1"/>
</dbReference>
<keyword evidence="2" id="KW-0677">Repeat</keyword>
<dbReference type="SUPFAM" id="SSF50965">
    <property type="entry name" value="Galactose oxidase, central domain"/>
    <property type="match status" value="1"/>
</dbReference>
<dbReference type="PANTHER" id="PTHR46376:SF1">
    <property type="entry name" value="LEUCINE-ZIPPER-LIKE TRANSCRIPTIONAL REGULATOR 1"/>
    <property type="match status" value="1"/>
</dbReference>
<dbReference type="Gene3D" id="1.20.900.10">
    <property type="entry name" value="Dbl homology (DH) domain"/>
    <property type="match status" value="1"/>
</dbReference>
<dbReference type="PANTHER" id="PTHR46376">
    <property type="entry name" value="LEUCINE-ZIPPER-LIKE TRANSCRIPTIONAL REGULATOR 1"/>
    <property type="match status" value="1"/>
</dbReference>
<dbReference type="PROSITE" id="PS50003">
    <property type="entry name" value="PH_DOMAIN"/>
    <property type="match status" value="1"/>
</dbReference>
<evidence type="ECO:0000313" key="8">
    <source>
        <dbReference type="Proteomes" id="UP000310200"/>
    </source>
</evidence>
<feature type="domain" description="BTB" evidence="6">
    <location>
        <begin position="1589"/>
        <end position="1650"/>
    </location>
</feature>
<dbReference type="CDD" id="cd13244">
    <property type="entry name" value="PH_PLEKHG5_G6"/>
    <property type="match status" value="1"/>
</dbReference>
<dbReference type="SMART" id="SM00325">
    <property type="entry name" value="RhoGEF"/>
    <property type="match status" value="1"/>
</dbReference>
<dbReference type="InterPro" id="IPR000210">
    <property type="entry name" value="BTB/POZ_dom"/>
</dbReference>
<dbReference type="CDD" id="cd18309">
    <property type="entry name" value="BTB2_POZ_LZTR1"/>
    <property type="match status" value="1"/>
</dbReference>
<dbReference type="SUPFAM" id="SSF50729">
    <property type="entry name" value="PH domain-like"/>
    <property type="match status" value="1"/>
</dbReference>
<protein>
    <submittedName>
        <fullName evidence="7">Pleckstrin homology domain-containing family G member 5</fullName>
    </submittedName>
</protein>
<evidence type="ECO:0000256" key="2">
    <source>
        <dbReference type="ARBA" id="ARBA00022737"/>
    </source>
</evidence>
<evidence type="ECO:0000259" key="4">
    <source>
        <dbReference type="PROSITE" id="PS50003"/>
    </source>
</evidence>
<dbReference type="InterPro" id="IPR011993">
    <property type="entry name" value="PH-like_dom_sf"/>
</dbReference>
<dbReference type="SMART" id="SM00225">
    <property type="entry name" value="BTB"/>
    <property type="match status" value="1"/>
</dbReference>
<dbReference type="Gene3D" id="2.30.29.30">
    <property type="entry name" value="Pleckstrin-homology domain (PH domain)/Phosphotyrosine-binding domain (PTB)"/>
    <property type="match status" value="1"/>
</dbReference>
<dbReference type="GO" id="GO:0005794">
    <property type="term" value="C:Golgi apparatus"/>
    <property type="evidence" value="ECO:0007669"/>
    <property type="project" value="TreeGrafter"/>
</dbReference>
<dbReference type="Pfam" id="PF00621">
    <property type="entry name" value="RhoGEF"/>
    <property type="match status" value="1"/>
</dbReference>
<feature type="region of interest" description="Disordered" evidence="3">
    <location>
        <begin position="1088"/>
        <end position="1108"/>
    </location>
</feature>
<feature type="compositionally biased region" description="Polar residues" evidence="3">
    <location>
        <begin position="1011"/>
        <end position="1036"/>
    </location>
</feature>
<dbReference type="Proteomes" id="UP000310200">
    <property type="component" value="Unassembled WGS sequence"/>
</dbReference>
<dbReference type="EMBL" id="QBLH01001966">
    <property type="protein sequence ID" value="TGZ50510.1"/>
    <property type="molecule type" value="Genomic_DNA"/>
</dbReference>
<dbReference type="GO" id="GO:0005085">
    <property type="term" value="F:guanyl-nucleotide exchange factor activity"/>
    <property type="evidence" value="ECO:0007669"/>
    <property type="project" value="InterPro"/>
</dbReference>
<dbReference type="Gene3D" id="3.30.710.10">
    <property type="entry name" value="Potassium Channel Kv1.1, Chain A"/>
    <property type="match status" value="2"/>
</dbReference>
<feature type="compositionally biased region" description="Basic and acidic residues" evidence="3">
    <location>
        <begin position="107"/>
        <end position="116"/>
    </location>
</feature>
<organism evidence="7 8">
    <name type="scientific">Temnothorax longispinosus</name>
    <dbReference type="NCBI Taxonomy" id="300112"/>
    <lineage>
        <taxon>Eukaryota</taxon>
        <taxon>Metazoa</taxon>
        <taxon>Ecdysozoa</taxon>
        <taxon>Arthropoda</taxon>
        <taxon>Hexapoda</taxon>
        <taxon>Insecta</taxon>
        <taxon>Pterygota</taxon>
        <taxon>Neoptera</taxon>
        <taxon>Endopterygota</taxon>
        <taxon>Hymenoptera</taxon>
        <taxon>Apocrita</taxon>
        <taxon>Aculeata</taxon>
        <taxon>Formicoidea</taxon>
        <taxon>Formicidae</taxon>
        <taxon>Myrmicinae</taxon>
        <taxon>Temnothorax</taxon>
    </lineage>
</organism>
<dbReference type="InterPro" id="IPR015915">
    <property type="entry name" value="Kelch-typ_b-propeller"/>
</dbReference>
<comment type="caution">
    <text evidence="7">The sequence shown here is derived from an EMBL/GenBank/DDBJ whole genome shotgun (WGS) entry which is preliminary data.</text>
</comment>
<evidence type="ECO:0000259" key="6">
    <source>
        <dbReference type="PROSITE" id="PS50097"/>
    </source>
</evidence>
<dbReference type="Pfam" id="PF01344">
    <property type="entry name" value="Kelch_1"/>
    <property type="match status" value="1"/>
</dbReference>
<evidence type="ECO:0000256" key="3">
    <source>
        <dbReference type="SAM" id="MobiDB-lite"/>
    </source>
</evidence>
<feature type="region of interest" description="Disordered" evidence="3">
    <location>
        <begin position="960"/>
        <end position="1058"/>
    </location>
</feature>
<evidence type="ECO:0000259" key="5">
    <source>
        <dbReference type="PROSITE" id="PS50010"/>
    </source>
</evidence>
<dbReference type="STRING" id="300112.A0A4S2KM00"/>
<sequence length="1871" mass="211021">MATSSTEPIIKRHLRQLPKRGLIVACHIVALHRLSEKNEVKKETDKAEARETGKKNATCIDVNKRLRKTGKMTLKKEAKRSSKKGKSIHKTNYNDESANVTQPGPTKECKQPKPEAESSGVKRSSLKENSSRNADNPTEKLERRPSFRRKFGALLRGSAAELPAAINRGLQPIRRSFSFSKDLHRSHEPSRQPYRTSSVQWYNSLSSLVEDEVDADCKRAGASEQEAFESRGVQVTRTHSLMEKYPATNIRRRVNAFSHPTAPPYGRHSDYYHSNIDLSRPPCEASSLPALSRVAIDTNDNETKLPLKEQQVKNGRGNFRSSVRKLSPLGNFIKQHLVRSRSLTQLDSLGGSMLDTGEHHLESDTSQQQPHQQPHQLQHHPLGIECNRIRFLAPSATPAEIANSNRRHKLSRSQVSSNEYFSVSFEVGDDAATSFDREEFLPATRGTYLMLLRLTRCIMCYRDVLSLACERRGVDLSRVEVLDSSSTPLSLLTTDASTLGGKHLRDERLNSRTPSQRGNQNVLLRKASGGIKMDLLTAQLDEYNKHGVPKLANVHLQCDVTINEEALYNLEGDWHDIVENSQMLSEKQSQQQTALWELAKTEVAYIKTLKVVTDLFMACLCSLQASNILIEVDRLKLFSNIPDIYAANRYFWTEYLLAMVNAARSSGQPLDPGHLLLGFETFEEIFAPYTRYCAEQSKCQQYCKDRLNDNQLFTAYLVWCETQKDCNRLKLMDILVMPMQRLTRYSLLLKAVYKNTENEDQRAELIHMIKSVDGFVASVNAALRRNEEAAQLVRAASRLECYDVVETKGLDEEVEKLIKLYSNLDITTAPMPGCPKDSLRTLLREGDLKLRDAATSKMEVHVLLLTDMLLICKPSTKKTLKIIRQPYVVDRIRIHEVKEPSSLGLVYLNEYGTVSAALILSAGDPKLAKSWMESLKQAHQQFASMKVPSLGEPVMNLAPVSRQPSTLGDGDFEVEEYDNTFPRTPRGSSRASHVSSLAHSHSGSMEMEASPGSSSFPPSYNPSRNVSVETNEQPRASSSLSSEEGGESTSGHNHRSMHVRRSLMTKSPTPNTLSVQVPYSSLGQSLPNLTLATSPQTSTVSPTPPNSLLIVPQMTKSKDTLLSPGHRGISYPPPSPPRGALRRGFALPQSRNPPLMKTRHVNASLTQSAQATMGNSNADVIEERRRRLDPSQRVPSTSSIVEEKAPYDRTKMFEELKNWKLISSSETRNVQERVRVRGRTRMDNVECLTLDFGPFETVHRWQRMPECDEFVGARRSKHTIVAYKDAIYVFGGDNGKSMLNDLLRFDVKEKSWGRAFATGTPPAPRYHHSAVVHGASMFVFGGYTGDIHSNSNLSNKNDLFEYRFLSAQTPVPRSAHGAAVYDNKLWIFAGYDGNARLNDMWTISLAANDFKAWEKVTQVGECPPTCCNFPVTVARESMFVFSGQSGAKTTNSLFEFHFKERRWTRISTEHILRGAPPPPARRYGHTMVSFDRHLYVFGGAADSALSNDLHCYDLDTQTWNVILPSTDSQVPPGRLFHASAVIGDAMFIFGGTVDNNIRSAEMYRFQFSSYPKCTLHDDFGNLLHYANFCDVEFIVGELETKIPAHVAMVAARSQFLRARIRQAREKRDKYIEQQFVSSNEVPPLEEFETLDQPLMVEIIRRRQMPQTRTFTKYEYESVTGTSLEQDMEAFLKSVGREFCDITLRLNGVPIPAHKAILAARCTYFEAMFRSFMPENNTIQIGEMIPSSESFQSLLRYIYFADVSMPPEDSLYLFTAPVFYGFANNRLQAFCKQNLEMNVTFENVIQILEAADRMQAIDMKKYALNLIVHHFSKVARLPKLRQLSRELLLDILDALADERSEARMCQDMTNDC</sequence>
<dbReference type="InterPro" id="IPR035899">
    <property type="entry name" value="DBL_dom_sf"/>
</dbReference>
<feature type="region of interest" description="Disordered" evidence="3">
    <location>
        <begin position="64"/>
        <end position="146"/>
    </location>
</feature>
<dbReference type="Pfam" id="PF24681">
    <property type="entry name" value="Kelch_KLHDC2_KLHL20_DRC7"/>
    <property type="match status" value="1"/>
</dbReference>
<dbReference type="GO" id="GO:0003779">
    <property type="term" value="F:actin binding"/>
    <property type="evidence" value="ECO:0007669"/>
    <property type="project" value="UniProtKB-KW"/>
</dbReference>
<dbReference type="InterPro" id="IPR011043">
    <property type="entry name" value="Gal_Oxase/kelch_b-propeller"/>
</dbReference>
<gene>
    <name evidence="7" type="ORF">DBV15_05245</name>
</gene>
<keyword evidence="8" id="KW-1185">Reference proteome</keyword>
<feature type="compositionally biased region" description="Polar residues" evidence="3">
    <location>
        <begin position="90"/>
        <end position="104"/>
    </location>
</feature>
<evidence type="ECO:0000256" key="1">
    <source>
        <dbReference type="ARBA" id="ARBA00022441"/>
    </source>
</evidence>
<dbReference type="InterPro" id="IPR006652">
    <property type="entry name" value="Kelch_1"/>
</dbReference>